<feature type="compositionally biased region" description="Low complexity" evidence="1">
    <location>
        <begin position="1"/>
        <end position="19"/>
    </location>
</feature>
<accession>A0A5C3LT38</accession>
<evidence type="ECO:0000313" key="3">
    <source>
        <dbReference type="Proteomes" id="UP000308652"/>
    </source>
</evidence>
<gene>
    <name evidence="2" type="ORF">BDQ12DRAFT_688466</name>
</gene>
<dbReference type="AlphaFoldDB" id="A0A5C3LT38"/>
<feature type="region of interest" description="Disordered" evidence="1">
    <location>
        <begin position="1"/>
        <end position="23"/>
    </location>
</feature>
<protein>
    <submittedName>
        <fullName evidence="2">Uncharacterized protein</fullName>
    </submittedName>
</protein>
<evidence type="ECO:0000256" key="1">
    <source>
        <dbReference type="SAM" id="MobiDB-lite"/>
    </source>
</evidence>
<keyword evidence="3" id="KW-1185">Reference proteome</keyword>
<reference evidence="2 3" key="1">
    <citation type="journal article" date="2019" name="Nat. Ecol. Evol.">
        <title>Megaphylogeny resolves global patterns of mushroom evolution.</title>
        <authorList>
            <person name="Varga T."/>
            <person name="Krizsan K."/>
            <person name="Foldi C."/>
            <person name="Dima B."/>
            <person name="Sanchez-Garcia M."/>
            <person name="Sanchez-Ramirez S."/>
            <person name="Szollosi G.J."/>
            <person name="Szarkandi J.G."/>
            <person name="Papp V."/>
            <person name="Albert L."/>
            <person name="Andreopoulos W."/>
            <person name="Angelini C."/>
            <person name="Antonin V."/>
            <person name="Barry K.W."/>
            <person name="Bougher N.L."/>
            <person name="Buchanan P."/>
            <person name="Buyck B."/>
            <person name="Bense V."/>
            <person name="Catcheside P."/>
            <person name="Chovatia M."/>
            <person name="Cooper J."/>
            <person name="Damon W."/>
            <person name="Desjardin D."/>
            <person name="Finy P."/>
            <person name="Geml J."/>
            <person name="Haridas S."/>
            <person name="Hughes K."/>
            <person name="Justo A."/>
            <person name="Karasinski D."/>
            <person name="Kautmanova I."/>
            <person name="Kiss B."/>
            <person name="Kocsube S."/>
            <person name="Kotiranta H."/>
            <person name="LaButti K.M."/>
            <person name="Lechner B.E."/>
            <person name="Liimatainen K."/>
            <person name="Lipzen A."/>
            <person name="Lukacs Z."/>
            <person name="Mihaltcheva S."/>
            <person name="Morgado L.N."/>
            <person name="Niskanen T."/>
            <person name="Noordeloos M.E."/>
            <person name="Ohm R.A."/>
            <person name="Ortiz-Santana B."/>
            <person name="Ovrebo C."/>
            <person name="Racz N."/>
            <person name="Riley R."/>
            <person name="Savchenko A."/>
            <person name="Shiryaev A."/>
            <person name="Soop K."/>
            <person name="Spirin V."/>
            <person name="Szebenyi C."/>
            <person name="Tomsovsky M."/>
            <person name="Tulloss R.E."/>
            <person name="Uehling J."/>
            <person name="Grigoriev I.V."/>
            <person name="Vagvolgyi C."/>
            <person name="Papp T."/>
            <person name="Martin F.M."/>
            <person name="Miettinen O."/>
            <person name="Hibbett D.S."/>
            <person name="Nagy L.G."/>
        </authorList>
    </citation>
    <scope>NUCLEOTIDE SEQUENCE [LARGE SCALE GENOMIC DNA]</scope>
    <source>
        <strain evidence="2 3">CBS 166.37</strain>
    </source>
</reference>
<evidence type="ECO:0000313" key="2">
    <source>
        <dbReference type="EMBL" id="TFK35256.1"/>
    </source>
</evidence>
<dbReference type="EMBL" id="ML213623">
    <property type="protein sequence ID" value="TFK35256.1"/>
    <property type="molecule type" value="Genomic_DNA"/>
</dbReference>
<sequence>MVLRMSASSTSTSSLPGSSRSRRPCAWYPLRLLSSLIFPGTYYPLGSLIAHCYQQSEPLFYSYRVASMRGHDNRC</sequence>
<name>A0A5C3LT38_9AGAR</name>
<dbReference type="Proteomes" id="UP000308652">
    <property type="component" value="Unassembled WGS sequence"/>
</dbReference>
<organism evidence="2 3">
    <name type="scientific">Crucibulum laeve</name>
    <dbReference type="NCBI Taxonomy" id="68775"/>
    <lineage>
        <taxon>Eukaryota</taxon>
        <taxon>Fungi</taxon>
        <taxon>Dikarya</taxon>
        <taxon>Basidiomycota</taxon>
        <taxon>Agaricomycotina</taxon>
        <taxon>Agaricomycetes</taxon>
        <taxon>Agaricomycetidae</taxon>
        <taxon>Agaricales</taxon>
        <taxon>Agaricineae</taxon>
        <taxon>Nidulariaceae</taxon>
        <taxon>Crucibulum</taxon>
    </lineage>
</organism>
<proteinExistence type="predicted"/>